<feature type="transmembrane region" description="Helical" evidence="1">
    <location>
        <begin position="252"/>
        <end position="272"/>
    </location>
</feature>
<keyword evidence="3" id="KW-0808">Transferase</keyword>
<reference evidence="3" key="1">
    <citation type="submission" date="2020-08" db="EMBL/GenBank/DDBJ databases">
        <title>Paracoccus amoyensis sp. nov., isolated from the surface seawater at coast of Xiamen, Fujian.</title>
        <authorList>
            <person name="Lyu L."/>
        </authorList>
    </citation>
    <scope>NUCLEOTIDE SEQUENCE</scope>
    <source>
        <strain evidence="3">11-3</strain>
    </source>
</reference>
<comment type="caution">
    <text evidence="3">The sequence shown here is derived from an EMBL/GenBank/DDBJ whole genome shotgun (WGS) entry which is preliminary data.</text>
</comment>
<gene>
    <name evidence="3" type="ORF">H4P12_07895</name>
</gene>
<keyword evidence="1" id="KW-0812">Transmembrane</keyword>
<proteinExistence type="predicted"/>
<feature type="transmembrane region" description="Helical" evidence="1">
    <location>
        <begin position="197"/>
        <end position="216"/>
    </location>
</feature>
<feature type="transmembrane region" description="Helical" evidence="1">
    <location>
        <begin position="292"/>
        <end position="313"/>
    </location>
</feature>
<feature type="transmembrane region" description="Helical" evidence="1">
    <location>
        <begin position="79"/>
        <end position="105"/>
    </location>
</feature>
<dbReference type="GO" id="GO:0016020">
    <property type="term" value="C:membrane"/>
    <property type="evidence" value="ECO:0007669"/>
    <property type="project" value="TreeGrafter"/>
</dbReference>
<feature type="domain" description="Acyltransferase 3" evidence="2">
    <location>
        <begin position="4"/>
        <end position="302"/>
    </location>
</feature>
<keyword evidence="3" id="KW-0012">Acyltransferase</keyword>
<feature type="transmembrane region" description="Helical" evidence="1">
    <location>
        <begin position="222"/>
        <end position="240"/>
    </location>
</feature>
<dbReference type="EMBL" id="JACOQL010000002">
    <property type="protein sequence ID" value="MBC9246636.1"/>
    <property type="molecule type" value="Genomic_DNA"/>
</dbReference>
<dbReference type="GO" id="GO:0016747">
    <property type="term" value="F:acyltransferase activity, transferring groups other than amino-acyl groups"/>
    <property type="evidence" value="ECO:0007669"/>
    <property type="project" value="InterPro"/>
</dbReference>
<feature type="transmembrane region" description="Helical" evidence="1">
    <location>
        <begin position="117"/>
        <end position="137"/>
    </location>
</feature>
<dbReference type="RefSeq" id="WP_187793102.1">
    <property type="nucleotide sequence ID" value="NZ_JACOQL010000002.1"/>
</dbReference>
<dbReference type="Pfam" id="PF01757">
    <property type="entry name" value="Acyl_transf_3"/>
    <property type="match status" value="1"/>
</dbReference>
<feature type="transmembrane region" description="Helical" evidence="1">
    <location>
        <begin position="12"/>
        <end position="31"/>
    </location>
</feature>
<keyword evidence="4" id="KW-1185">Reference proteome</keyword>
<protein>
    <submittedName>
        <fullName evidence="3">Acyltransferase</fullName>
    </submittedName>
</protein>
<dbReference type="PANTHER" id="PTHR23028:SF53">
    <property type="entry name" value="ACYL_TRANSF_3 DOMAIN-CONTAINING PROTEIN"/>
    <property type="match status" value="1"/>
</dbReference>
<dbReference type="GO" id="GO:0000271">
    <property type="term" value="P:polysaccharide biosynthetic process"/>
    <property type="evidence" value="ECO:0007669"/>
    <property type="project" value="TreeGrafter"/>
</dbReference>
<feature type="transmembrane region" description="Helical" evidence="1">
    <location>
        <begin position="37"/>
        <end position="58"/>
    </location>
</feature>
<dbReference type="InterPro" id="IPR002656">
    <property type="entry name" value="Acyl_transf_3_dom"/>
</dbReference>
<evidence type="ECO:0000313" key="3">
    <source>
        <dbReference type="EMBL" id="MBC9246636.1"/>
    </source>
</evidence>
<name>A0A926GB01_9RHOB</name>
<evidence type="ECO:0000313" key="4">
    <source>
        <dbReference type="Proteomes" id="UP000608594"/>
    </source>
</evidence>
<evidence type="ECO:0000256" key="1">
    <source>
        <dbReference type="SAM" id="Phobius"/>
    </source>
</evidence>
<dbReference type="InterPro" id="IPR050879">
    <property type="entry name" value="Acyltransferase_3"/>
</dbReference>
<dbReference type="PANTHER" id="PTHR23028">
    <property type="entry name" value="ACETYLTRANSFERASE"/>
    <property type="match status" value="1"/>
</dbReference>
<sequence length="337" mass="39264">MKYIYELDGVRALSILAVLAAHLLPLGPSWMDLNFSSGLLGMSLFFALSGFLITNFLYQTPDRIAPFFIRRSMRILPLLWVYGFIVAVLIYNRWDSFGAIVTFTLNYRDAQILPGLSHLWSICVEFHFYLFIGLLIWAFGRRGFWAVPVVFLIILLLRMDLGATSNIRTHLRVDEIFAGSLAALLWQNRDHGWTRRLYHVIGKGFWLWFALLLLSCHRSMEGLMYFRPLFGFMVLTALLDHQEGWLRRFLRWNVFTYIAGISYALYIWHPLFRLGWLGEQGSKVFFYLVKRPIAIFLTFVVAHISTNTLERYFMNLGRRIEKRVSPPSSSPLPESRG</sequence>
<accession>A0A926GB01</accession>
<organism evidence="3 4">
    <name type="scientific">Paracoccus amoyensis</name>
    <dbReference type="NCBI Taxonomy" id="2760093"/>
    <lineage>
        <taxon>Bacteria</taxon>
        <taxon>Pseudomonadati</taxon>
        <taxon>Pseudomonadota</taxon>
        <taxon>Alphaproteobacteria</taxon>
        <taxon>Rhodobacterales</taxon>
        <taxon>Paracoccaceae</taxon>
        <taxon>Paracoccus</taxon>
    </lineage>
</organism>
<keyword evidence="1" id="KW-1133">Transmembrane helix</keyword>
<dbReference type="AlphaFoldDB" id="A0A926GB01"/>
<feature type="transmembrane region" description="Helical" evidence="1">
    <location>
        <begin position="144"/>
        <end position="161"/>
    </location>
</feature>
<evidence type="ECO:0000259" key="2">
    <source>
        <dbReference type="Pfam" id="PF01757"/>
    </source>
</evidence>
<keyword evidence="1" id="KW-0472">Membrane</keyword>
<dbReference type="Proteomes" id="UP000608594">
    <property type="component" value="Unassembled WGS sequence"/>
</dbReference>